<feature type="domain" description="Lipopolysaccharide assembly protein A" evidence="7">
    <location>
        <begin position="74"/>
        <end position="124"/>
    </location>
</feature>
<keyword evidence="4 6" id="KW-0472">Membrane</keyword>
<keyword evidence="2 6" id="KW-0812">Transmembrane</keyword>
<evidence type="ECO:0000259" key="7">
    <source>
        <dbReference type="Pfam" id="PF06305"/>
    </source>
</evidence>
<sequence length="124" mass="13170">MSTNADHLPEPDPDLTDERTAPTPEPVAPPATTGPSTTVATKHRKSLSSRTGNTWVALVAGALILIVLLVFILQNLDQVNVSLFFWHFSLPLGVAVLLSVIGGALVMALVGGVRILQLRRAAKK</sequence>
<keyword evidence="1" id="KW-1003">Cell membrane</keyword>
<dbReference type="AlphaFoldDB" id="A0A6G9XWB2"/>
<proteinExistence type="predicted"/>
<reference evidence="8 9" key="1">
    <citation type="journal article" date="2019" name="ACS Chem. Biol.">
        <title>Identification and Mobilization of a Cryptic Antibiotic Biosynthesis Gene Locus from a Human-Pathogenic Nocardia Isolate.</title>
        <authorList>
            <person name="Herisse M."/>
            <person name="Ishida K."/>
            <person name="Porter J.L."/>
            <person name="Howden B."/>
            <person name="Hertweck C."/>
            <person name="Stinear T.P."/>
            <person name="Pidot S.J."/>
        </authorList>
    </citation>
    <scope>NUCLEOTIDE SEQUENCE [LARGE SCALE GENOMIC DNA]</scope>
    <source>
        <strain evidence="8 9">AUSMDU00024985</strain>
    </source>
</reference>
<feature type="region of interest" description="Disordered" evidence="5">
    <location>
        <begin position="1"/>
        <end position="50"/>
    </location>
</feature>
<evidence type="ECO:0000256" key="2">
    <source>
        <dbReference type="ARBA" id="ARBA00022692"/>
    </source>
</evidence>
<dbReference type="Pfam" id="PF06305">
    <property type="entry name" value="LapA_dom"/>
    <property type="match status" value="1"/>
</dbReference>
<dbReference type="RefSeq" id="WP_167464290.1">
    <property type="nucleotide sequence ID" value="NZ_CP046171.1"/>
</dbReference>
<evidence type="ECO:0000313" key="8">
    <source>
        <dbReference type="EMBL" id="QIS05198.1"/>
    </source>
</evidence>
<dbReference type="Proteomes" id="UP000501705">
    <property type="component" value="Chromosome"/>
</dbReference>
<evidence type="ECO:0000313" key="9">
    <source>
        <dbReference type="Proteomes" id="UP000501705"/>
    </source>
</evidence>
<keyword evidence="3 6" id="KW-1133">Transmembrane helix</keyword>
<dbReference type="GO" id="GO:0005886">
    <property type="term" value="C:plasma membrane"/>
    <property type="evidence" value="ECO:0007669"/>
    <property type="project" value="InterPro"/>
</dbReference>
<evidence type="ECO:0000256" key="3">
    <source>
        <dbReference type="ARBA" id="ARBA00022989"/>
    </source>
</evidence>
<evidence type="ECO:0000256" key="4">
    <source>
        <dbReference type="ARBA" id="ARBA00023136"/>
    </source>
</evidence>
<gene>
    <name evidence="8" type="ORF">F5X71_25355</name>
</gene>
<evidence type="ECO:0000256" key="6">
    <source>
        <dbReference type="SAM" id="Phobius"/>
    </source>
</evidence>
<dbReference type="InterPro" id="IPR010445">
    <property type="entry name" value="LapA_dom"/>
</dbReference>
<organism evidence="8 9">
    <name type="scientific">Nocardia brasiliensis</name>
    <dbReference type="NCBI Taxonomy" id="37326"/>
    <lineage>
        <taxon>Bacteria</taxon>
        <taxon>Bacillati</taxon>
        <taxon>Actinomycetota</taxon>
        <taxon>Actinomycetes</taxon>
        <taxon>Mycobacteriales</taxon>
        <taxon>Nocardiaceae</taxon>
        <taxon>Nocardia</taxon>
    </lineage>
</organism>
<accession>A0A6G9XWB2</accession>
<name>A0A6G9XWB2_NOCBR</name>
<feature type="transmembrane region" description="Helical" evidence="6">
    <location>
        <begin position="93"/>
        <end position="116"/>
    </location>
</feature>
<evidence type="ECO:0000256" key="1">
    <source>
        <dbReference type="ARBA" id="ARBA00022475"/>
    </source>
</evidence>
<feature type="transmembrane region" description="Helical" evidence="6">
    <location>
        <begin position="52"/>
        <end position="73"/>
    </location>
</feature>
<protein>
    <submittedName>
        <fullName evidence="8">DUF1049 domain-containing protein</fullName>
    </submittedName>
</protein>
<evidence type="ECO:0000256" key="5">
    <source>
        <dbReference type="SAM" id="MobiDB-lite"/>
    </source>
</evidence>
<dbReference type="EMBL" id="CP046171">
    <property type="protein sequence ID" value="QIS05198.1"/>
    <property type="molecule type" value="Genomic_DNA"/>
</dbReference>